<accession>A0A974SCR7</accession>
<dbReference type="Proteomes" id="UP000595841">
    <property type="component" value="Chromosome"/>
</dbReference>
<dbReference type="RefSeq" id="WP_202677033.1">
    <property type="nucleotide sequence ID" value="NZ_CP068595.1"/>
</dbReference>
<gene>
    <name evidence="1" type="ORF">JI735_02940</name>
</gene>
<evidence type="ECO:0000313" key="2">
    <source>
        <dbReference type="Proteomes" id="UP000595841"/>
    </source>
</evidence>
<protein>
    <submittedName>
        <fullName evidence="1">Uncharacterized protein</fullName>
    </submittedName>
</protein>
<reference evidence="1 2" key="1">
    <citation type="submission" date="2021-01" db="EMBL/GenBank/DDBJ databases">
        <title>Whole genome sequence of Paenibacillus sonchi LMG 24727 for comparative genomics.</title>
        <authorList>
            <person name="Lee G."/>
            <person name="Kim M.-J."/>
            <person name="Lim K."/>
            <person name="Shin J.-H."/>
        </authorList>
    </citation>
    <scope>NUCLEOTIDE SEQUENCE [LARGE SCALE GENOMIC DNA]</scope>
    <source>
        <strain evidence="1 2">LMG 24727</strain>
    </source>
</reference>
<dbReference type="AlphaFoldDB" id="A0A974SCR7"/>
<keyword evidence="2" id="KW-1185">Reference proteome</keyword>
<dbReference type="KEGG" id="pson:JI735_02940"/>
<proteinExistence type="predicted"/>
<evidence type="ECO:0000313" key="1">
    <source>
        <dbReference type="EMBL" id="QQZ61723.1"/>
    </source>
</evidence>
<sequence>MKKKKLGKVRLGSRTRRRTLLLSRKARIRKGPSRKAGRGLALRTGKTKRGLLPRRKEDFAAGLSAECRSSNRRCR</sequence>
<name>A0A974SCR7_9BACL</name>
<organism evidence="1 2">
    <name type="scientific">Paenibacillus sonchi</name>
    <dbReference type="NCBI Taxonomy" id="373687"/>
    <lineage>
        <taxon>Bacteria</taxon>
        <taxon>Bacillati</taxon>
        <taxon>Bacillota</taxon>
        <taxon>Bacilli</taxon>
        <taxon>Bacillales</taxon>
        <taxon>Paenibacillaceae</taxon>
        <taxon>Paenibacillus</taxon>
        <taxon>Paenibacillus sonchi group</taxon>
    </lineage>
</organism>
<dbReference type="EMBL" id="CP068595">
    <property type="protein sequence ID" value="QQZ61723.1"/>
    <property type="molecule type" value="Genomic_DNA"/>
</dbReference>